<keyword evidence="2" id="KW-1185">Reference proteome</keyword>
<gene>
    <name evidence="1" type="ORF">PBRASI_LOCUS152</name>
</gene>
<organism evidence="1 2">
    <name type="scientific">Paraglomus brasilianum</name>
    <dbReference type="NCBI Taxonomy" id="144538"/>
    <lineage>
        <taxon>Eukaryota</taxon>
        <taxon>Fungi</taxon>
        <taxon>Fungi incertae sedis</taxon>
        <taxon>Mucoromycota</taxon>
        <taxon>Glomeromycotina</taxon>
        <taxon>Glomeromycetes</taxon>
        <taxon>Paraglomerales</taxon>
        <taxon>Paraglomeraceae</taxon>
        <taxon>Paraglomus</taxon>
    </lineage>
</organism>
<dbReference type="Proteomes" id="UP000789739">
    <property type="component" value="Unassembled WGS sequence"/>
</dbReference>
<reference evidence="1" key="1">
    <citation type="submission" date="2021-06" db="EMBL/GenBank/DDBJ databases">
        <authorList>
            <person name="Kallberg Y."/>
            <person name="Tangrot J."/>
            <person name="Rosling A."/>
        </authorList>
    </citation>
    <scope>NUCLEOTIDE SEQUENCE</scope>
    <source>
        <strain evidence="1">BR232B</strain>
    </source>
</reference>
<accession>A0A9N8VK04</accession>
<protein>
    <submittedName>
        <fullName evidence="1">5857_t:CDS:1</fullName>
    </submittedName>
</protein>
<proteinExistence type="predicted"/>
<sequence>MGRPRVNNFGHVNHHFLSGNKEHPANQSRVTIEASSALCRIS</sequence>
<dbReference type="AlphaFoldDB" id="A0A9N8VK04"/>
<evidence type="ECO:0000313" key="1">
    <source>
        <dbReference type="EMBL" id="CAG8453128.1"/>
    </source>
</evidence>
<evidence type="ECO:0000313" key="2">
    <source>
        <dbReference type="Proteomes" id="UP000789739"/>
    </source>
</evidence>
<name>A0A9N8VK04_9GLOM</name>
<comment type="caution">
    <text evidence="1">The sequence shown here is derived from an EMBL/GenBank/DDBJ whole genome shotgun (WGS) entry which is preliminary data.</text>
</comment>
<dbReference type="EMBL" id="CAJVPI010000007">
    <property type="protein sequence ID" value="CAG8453128.1"/>
    <property type="molecule type" value="Genomic_DNA"/>
</dbReference>